<evidence type="ECO:0000313" key="10">
    <source>
        <dbReference type="EMBL" id="RBP16293.1"/>
    </source>
</evidence>
<dbReference type="Pfam" id="PF01636">
    <property type="entry name" value="APH"/>
    <property type="match status" value="1"/>
</dbReference>
<dbReference type="PANTHER" id="PTHR21064">
    <property type="entry name" value="AMINOGLYCOSIDE PHOSPHOTRANSFERASE DOMAIN-CONTAINING PROTEIN-RELATED"/>
    <property type="match status" value="1"/>
</dbReference>
<dbReference type="InterPro" id="IPR008266">
    <property type="entry name" value="Tyr_kinase_AS"/>
</dbReference>
<dbReference type="Gene3D" id="3.90.1200.10">
    <property type="match status" value="1"/>
</dbReference>
<proteinExistence type="predicted"/>
<dbReference type="PANTHER" id="PTHR21064:SF1">
    <property type="entry name" value="HYDROXYLYSINE KINASE"/>
    <property type="match status" value="1"/>
</dbReference>
<dbReference type="GO" id="GO:0016301">
    <property type="term" value="F:kinase activity"/>
    <property type="evidence" value="ECO:0007669"/>
    <property type="project" value="UniProtKB-KW"/>
</dbReference>
<name>A0ABX9G5A9_9BURK</name>
<dbReference type="InterPro" id="IPR002575">
    <property type="entry name" value="Aminoglycoside_PTrfase"/>
</dbReference>
<evidence type="ECO:0000256" key="3">
    <source>
        <dbReference type="ARBA" id="ARBA00022679"/>
    </source>
</evidence>
<evidence type="ECO:0000256" key="6">
    <source>
        <dbReference type="ARBA" id="ARBA00037368"/>
    </source>
</evidence>
<dbReference type="InterPro" id="IPR050249">
    <property type="entry name" value="Pseudomonas-type_ThrB"/>
</dbReference>
<dbReference type="InterPro" id="IPR011009">
    <property type="entry name" value="Kinase-like_dom_sf"/>
</dbReference>
<evidence type="ECO:0000313" key="11">
    <source>
        <dbReference type="Proteomes" id="UP000252124"/>
    </source>
</evidence>
<keyword evidence="2" id="KW-0963">Cytoplasm</keyword>
<comment type="function">
    <text evidence="6">Catalyzes the GTP-dependent phosphorylation of 5-hydroxy-L-lysine.</text>
</comment>
<evidence type="ECO:0000259" key="9">
    <source>
        <dbReference type="Pfam" id="PF01636"/>
    </source>
</evidence>
<dbReference type="PROSITE" id="PS00109">
    <property type="entry name" value="PROTEIN_KINASE_TYR"/>
    <property type="match status" value="1"/>
</dbReference>
<accession>A0ABX9G5A9</accession>
<evidence type="ECO:0000256" key="7">
    <source>
        <dbReference type="ARBA" id="ARBA00038873"/>
    </source>
</evidence>
<dbReference type="SUPFAM" id="SSF56112">
    <property type="entry name" value="Protein kinase-like (PK-like)"/>
    <property type="match status" value="1"/>
</dbReference>
<comment type="subcellular location">
    <subcellularLocation>
        <location evidence="1">Cytoplasm</location>
    </subcellularLocation>
</comment>
<organism evidence="10 11">
    <name type="scientific">Achromobacter marplatensis</name>
    <dbReference type="NCBI Taxonomy" id="470868"/>
    <lineage>
        <taxon>Bacteria</taxon>
        <taxon>Pseudomonadati</taxon>
        <taxon>Pseudomonadota</taxon>
        <taxon>Betaproteobacteria</taxon>
        <taxon>Burkholderiales</taxon>
        <taxon>Alcaligenaceae</taxon>
        <taxon>Achromobacter</taxon>
    </lineage>
</organism>
<keyword evidence="11" id="KW-1185">Reference proteome</keyword>
<evidence type="ECO:0000256" key="4">
    <source>
        <dbReference type="ARBA" id="ARBA00022777"/>
    </source>
</evidence>
<dbReference type="RefSeq" id="WP_158218685.1">
    <property type="nucleotide sequence ID" value="NZ_CADIJU010000014.1"/>
</dbReference>
<reference evidence="10 11" key="1">
    <citation type="submission" date="2018-06" db="EMBL/GenBank/DDBJ databases">
        <title>Genomic Encyclopedia of Type Strains, Phase III (KMG-III): the genomes of soil and plant-associated and newly described type strains.</title>
        <authorList>
            <person name="Whitman W."/>
        </authorList>
    </citation>
    <scope>NUCLEOTIDE SEQUENCE [LARGE SCALE GENOMIC DNA]</scope>
    <source>
        <strain evidence="10 11">CECT 7342</strain>
    </source>
</reference>
<evidence type="ECO:0000256" key="8">
    <source>
        <dbReference type="ARBA" id="ARBA00040505"/>
    </source>
</evidence>
<gene>
    <name evidence="10" type="ORF">DFP87_11162</name>
</gene>
<dbReference type="GeneID" id="99732929"/>
<keyword evidence="3" id="KW-0808">Transferase</keyword>
<dbReference type="EC" id="2.7.1.81" evidence="7"/>
<comment type="caution">
    <text evidence="10">The sequence shown here is derived from an EMBL/GenBank/DDBJ whole genome shotgun (WGS) entry which is preliminary data.</text>
</comment>
<evidence type="ECO:0000256" key="2">
    <source>
        <dbReference type="ARBA" id="ARBA00022490"/>
    </source>
</evidence>
<protein>
    <recommendedName>
        <fullName evidence="8">Hydroxylysine kinase</fullName>
        <ecNumber evidence="7">2.7.1.81</ecNumber>
    </recommendedName>
</protein>
<evidence type="ECO:0000256" key="5">
    <source>
        <dbReference type="ARBA" id="ARBA00036820"/>
    </source>
</evidence>
<dbReference type="Proteomes" id="UP000252124">
    <property type="component" value="Unassembled WGS sequence"/>
</dbReference>
<keyword evidence="4 10" id="KW-0418">Kinase</keyword>
<comment type="catalytic activity">
    <reaction evidence="5">
        <text>(5R)-5-hydroxy-L-lysine + GTP = (5R)-5-phosphooxy-L-lysine + GDP + H(+)</text>
        <dbReference type="Rhea" id="RHEA:19049"/>
        <dbReference type="ChEBI" id="CHEBI:15378"/>
        <dbReference type="ChEBI" id="CHEBI:37565"/>
        <dbReference type="ChEBI" id="CHEBI:57882"/>
        <dbReference type="ChEBI" id="CHEBI:58189"/>
        <dbReference type="ChEBI" id="CHEBI:58357"/>
        <dbReference type="EC" id="2.7.1.81"/>
    </reaction>
</comment>
<feature type="domain" description="Aminoglycoside phosphotransferase" evidence="9">
    <location>
        <begin position="47"/>
        <end position="297"/>
    </location>
</feature>
<evidence type="ECO:0000256" key="1">
    <source>
        <dbReference type="ARBA" id="ARBA00004496"/>
    </source>
</evidence>
<dbReference type="EMBL" id="QNRM01000011">
    <property type="protein sequence ID" value="RBP16293.1"/>
    <property type="molecule type" value="Genomic_DNA"/>
</dbReference>
<sequence>MLSNAATGLEEPVDALLVNSPPPIRLKDAERVARACYPGYAQCAPLSGERDMNFRISRADGESLTLKFINGAESLDETRMQIAVLKHLEARSHGMGSVRAPHHQPADAARLTEDYPDIRPGCGDGSASQDWLDFHVPDVADPVRVRAYGYLPGRAGTAMSAAPQSWYAVGRAAGQLDGQLADFEHPAAHRLFLWDACQVARVRPMLGAVESADERARIAAYLDVFELDVMPALAALPSQIIHNDLSPSNILVDEAGSDLAGILDFGDMVHAPRIAEIAIAASYQMTAAGNPLDVLSAVVAGYESVSALTPQERRHVLDLVLARLVQRMAIPSWRALRFPGNGAYILRSRAAATALFNELYDEWSRGAR</sequence>